<dbReference type="Proteomes" id="UP001472677">
    <property type="component" value="Unassembled WGS sequence"/>
</dbReference>
<feature type="compositionally biased region" description="Low complexity" evidence="2">
    <location>
        <begin position="167"/>
        <end position="180"/>
    </location>
</feature>
<evidence type="ECO:0000256" key="1">
    <source>
        <dbReference type="ARBA" id="ARBA00023186"/>
    </source>
</evidence>
<feature type="compositionally biased region" description="Polar residues" evidence="2">
    <location>
        <begin position="194"/>
        <end position="203"/>
    </location>
</feature>
<feature type="compositionally biased region" description="Basic and acidic residues" evidence="2">
    <location>
        <begin position="182"/>
        <end position="193"/>
    </location>
</feature>
<reference evidence="4 5" key="1">
    <citation type="journal article" date="2024" name="G3 (Bethesda)">
        <title>Genome assembly of Hibiscus sabdariffa L. provides insights into metabolisms of medicinal natural products.</title>
        <authorList>
            <person name="Kim T."/>
        </authorList>
    </citation>
    <scope>NUCLEOTIDE SEQUENCE [LARGE SCALE GENOMIC DNA]</scope>
    <source>
        <strain evidence="4">TK-2024</strain>
        <tissue evidence="4">Old leaves</tissue>
    </source>
</reference>
<accession>A0ABR2D296</accession>
<feature type="compositionally biased region" description="Low complexity" evidence="2">
    <location>
        <begin position="108"/>
        <end position="117"/>
    </location>
</feature>
<evidence type="ECO:0000259" key="3">
    <source>
        <dbReference type="Pfam" id="PF01556"/>
    </source>
</evidence>
<feature type="region of interest" description="Disordered" evidence="2">
    <location>
        <begin position="49"/>
        <end position="96"/>
    </location>
</feature>
<dbReference type="InterPro" id="IPR008971">
    <property type="entry name" value="HSP40/DnaJ_pept-bd"/>
</dbReference>
<sequence>MGDHSHPHPYPDQGHGRDHDHERRHSVADLKGIIGRSYKAYKSLVNKWRLPKKNQDDRTFKDDGSDKTTNRKVKEEKSKKSETPSKRDKIKDNLKADDGVFSRHFSLLSRSLSRGSHTPTPGPTYLSKSSSRSTISPLKSSLLRTFSRKSRTEDEISLLKPEKQPKRSASFNRTFSFSRSTSRKDTSETEKPNLSRSTSQKGTSETEKPKLSRSTSRRSTTPLVFSQSIARRKPQPIEKTLECTLEELCFSAVKRIDYVKDVISEEGYGIPFPWIIVSQEDTLTINIKPGWTNGTKVTFEGRGDEKPGYLPADIVFSIQEQRHHLFKRTGNDLEIVVEIPLLKALTGCHIAVPLLGGEIMSIYVNDIIYPGYEKVIHGQGMPDAKGGNRGDLRITFRIKFPTSLTDEQRSEASSILEACS</sequence>
<proteinExistence type="predicted"/>
<feature type="region of interest" description="Disordered" evidence="2">
    <location>
        <begin position="108"/>
        <end position="229"/>
    </location>
</feature>
<evidence type="ECO:0000256" key="2">
    <source>
        <dbReference type="SAM" id="MobiDB-lite"/>
    </source>
</evidence>
<dbReference type="InterPro" id="IPR051339">
    <property type="entry name" value="DnaJ_subfamily_B"/>
</dbReference>
<keyword evidence="5" id="KW-1185">Reference proteome</keyword>
<keyword evidence="1" id="KW-0143">Chaperone</keyword>
<dbReference type="PANTHER" id="PTHR24078:SF522">
    <property type="entry name" value="DNAJ CHAPERONE C-TERMINAL DOMAIN-CONTAINING PROTEIN"/>
    <property type="match status" value="1"/>
</dbReference>
<dbReference type="CDD" id="cd10747">
    <property type="entry name" value="DnaJ_C"/>
    <property type="match status" value="1"/>
</dbReference>
<feature type="compositionally biased region" description="Polar residues" evidence="2">
    <location>
        <begin position="126"/>
        <end position="144"/>
    </location>
</feature>
<comment type="caution">
    <text evidence="4">The sequence shown here is derived from an EMBL/GenBank/DDBJ whole genome shotgun (WGS) entry which is preliminary data.</text>
</comment>
<feature type="compositionally biased region" description="Basic and acidic residues" evidence="2">
    <location>
        <begin position="53"/>
        <end position="96"/>
    </location>
</feature>
<dbReference type="Pfam" id="PF01556">
    <property type="entry name" value="DnaJ_C"/>
    <property type="match status" value="1"/>
</dbReference>
<dbReference type="PANTHER" id="PTHR24078">
    <property type="entry name" value="DNAJ HOMOLOG SUBFAMILY C MEMBER"/>
    <property type="match status" value="1"/>
</dbReference>
<gene>
    <name evidence="4" type="ORF">V6N12_055054</name>
</gene>
<organism evidence="4 5">
    <name type="scientific">Hibiscus sabdariffa</name>
    <name type="common">roselle</name>
    <dbReference type="NCBI Taxonomy" id="183260"/>
    <lineage>
        <taxon>Eukaryota</taxon>
        <taxon>Viridiplantae</taxon>
        <taxon>Streptophyta</taxon>
        <taxon>Embryophyta</taxon>
        <taxon>Tracheophyta</taxon>
        <taxon>Spermatophyta</taxon>
        <taxon>Magnoliopsida</taxon>
        <taxon>eudicotyledons</taxon>
        <taxon>Gunneridae</taxon>
        <taxon>Pentapetalae</taxon>
        <taxon>rosids</taxon>
        <taxon>malvids</taxon>
        <taxon>Malvales</taxon>
        <taxon>Malvaceae</taxon>
        <taxon>Malvoideae</taxon>
        <taxon>Hibiscus</taxon>
    </lineage>
</organism>
<feature type="region of interest" description="Disordered" evidence="2">
    <location>
        <begin position="1"/>
        <end position="33"/>
    </location>
</feature>
<dbReference type="SUPFAM" id="SSF49493">
    <property type="entry name" value="HSP40/DnaJ peptide-binding domain"/>
    <property type="match status" value="2"/>
</dbReference>
<dbReference type="Gene3D" id="2.60.260.20">
    <property type="entry name" value="Urease metallochaperone UreE, N-terminal domain"/>
    <property type="match status" value="2"/>
</dbReference>
<protein>
    <recommendedName>
        <fullName evidence="3">Chaperone DnaJ C-terminal domain-containing protein</fullName>
    </recommendedName>
</protein>
<name>A0ABR2D296_9ROSI</name>
<feature type="compositionally biased region" description="Basic and acidic residues" evidence="2">
    <location>
        <begin position="14"/>
        <end position="28"/>
    </location>
</feature>
<dbReference type="InterPro" id="IPR002939">
    <property type="entry name" value="DnaJ_C"/>
</dbReference>
<evidence type="ECO:0000313" key="4">
    <source>
        <dbReference type="EMBL" id="KAK8527858.1"/>
    </source>
</evidence>
<feature type="compositionally biased region" description="Low complexity" evidence="2">
    <location>
        <begin position="212"/>
        <end position="221"/>
    </location>
</feature>
<evidence type="ECO:0000313" key="5">
    <source>
        <dbReference type="Proteomes" id="UP001472677"/>
    </source>
</evidence>
<dbReference type="EMBL" id="JBBPBM010000038">
    <property type="protein sequence ID" value="KAK8527858.1"/>
    <property type="molecule type" value="Genomic_DNA"/>
</dbReference>
<feature type="domain" description="Chaperone DnaJ C-terminal" evidence="3">
    <location>
        <begin position="237"/>
        <end position="401"/>
    </location>
</feature>